<keyword evidence="2" id="KW-1185">Reference proteome</keyword>
<proteinExistence type="predicted"/>
<reference evidence="1 2" key="1">
    <citation type="submission" date="2020-06" db="EMBL/GenBank/DDBJ databases">
        <title>Altererythrobacter sp. HHU K3-1.</title>
        <authorList>
            <person name="Zhang D."/>
            <person name="Xue H."/>
        </authorList>
    </citation>
    <scope>NUCLEOTIDE SEQUENCE [LARGE SCALE GENOMIC DNA]</scope>
    <source>
        <strain evidence="1 2">HHU K3-1</strain>
    </source>
</reference>
<evidence type="ECO:0000313" key="1">
    <source>
        <dbReference type="EMBL" id="NVD43876.1"/>
    </source>
</evidence>
<sequence>MVYETSALKATLSAAAGDNAALQQELKAAFFDSVARQLDLLRRSRCDANWMMAALRLRAIAASFHAEELVVLAEEATESAPGEPVVMRKIETFLNEITASH</sequence>
<dbReference type="RefSeq" id="WP_176266172.1">
    <property type="nucleotide sequence ID" value="NZ_JABWGV010000001.1"/>
</dbReference>
<evidence type="ECO:0000313" key="2">
    <source>
        <dbReference type="Proteomes" id="UP000561438"/>
    </source>
</evidence>
<protein>
    <submittedName>
        <fullName evidence="1">Hpt domain-containing protein</fullName>
    </submittedName>
</protein>
<accession>A0A850GZG5</accession>
<dbReference type="Proteomes" id="UP000561438">
    <property type="component" value="Unassembled WGS sequence"/>
</dbReference>
<dbReference type="AlphaFoldDB" id="A0A850GZG5"/>
<comment type="caution">
    <text evidence="1">The sequence shown here is derived from an EMBL/GenBank/DDBJ whole genome shotgun (WGS) entry which is preliminary data.</text>
</comment>
<dbReference type="EMBL" id="JABWGV010000001">
    <property type="protein sequence ID" value="NVD43876.1"/>
    <property type="molecule type" value="Genomic_DNA"/>
</dbReference>
<name>A0A850GZG5_9SPHN</name>
<organism evidence="1 2">
    <name type="scientific">Qipengyuania atrilutea</name>
    <dbReference type="NCBI Taxonomy" id="2744473"/>
    <lineage>
        <taxon>Bacteria</taxon>
        <taxon>Pseudomonadati</taxon>
        <taxon>Pseudomonadota</taxon>
        <taxon>Alphaproteobacteria</taxon>
        <taxon>Sphingomonadales</taxon>
        <taxon>Erythrobacteraceae</taxon>
        <taxon>Qipengyuania</taxon>
    </lineage>
</organism>
<gene>
    <name evidence="1" type="ORF">HUV48_02450</name>
</gene>